<dbReference type="PANTHER" id="PTHR45958:SF4">
    <property type="entry name" value="U-BOX DOMAIN-CONTAINING PROTEIN 42-RELATED"/>
    <property type="match status" value="1"/>
</dbReference>
<evidence type="ECO:0000313" key="10">
    <source>
        <dbReference type="Proteomes" id="UP000594263"/>
    </source>
</evidence>
<feature type="chain" id="PRO_5029884123" description="RING-type E3 ubiquitin transferase" evidence="7">
    <location>
        <begin position="21"/>
        <end position="1012"/>
    </location>
</feature>
<comment type="pathway">
    <text evidence="2">Protein modification; protein ubiquitination.</text>
</comment>
<organism evidence="9 10">
    <name type="scientific">Kalanchoe fedtschenkoi</name>
    <name type="common">Lavender scallops</name>
    <name type="synonym">South American air plant</name>
    <dbReference type="NCBI Taxonomy" id="63787"/>
    <lineage>
        <taxon>Eukaryota</taxon>
        <taxon>Viridiplantae</taxon>
        <taxon>Streptophyta</taxon>
        <taxon>Embryophyta</taxon>
        <taxon>Tracheophyta</taxon>
        <taxon>Spermatophyta</taxon>
        <taxon>Magnoliopsida</taxon>
        <taxon>eudicotyledons</taxon>
        <taxon>Gunneridae</taxon>
        <taxon>Pentapetalae</taxon>
        <taxon>Saxifragales</taxon>
        <taxon>Crassulaceae</taxon>
        <taxon>Kalanchoe</taxon>
    </lineage>
</organism>
<feature type="repeat" description="ARM" evidence="6">
    <location>
        <begin position="341"/>
        <end position="383"/>
    </location>
</feature>
<dbReference type="InterPro" id="IPR045210">
    <property type="entry name" value="RING-Ubox_PUB"/>
</dbReference>
<dbReference type="PANTHER" id="PTHR45958">
    <property type="entry name" value="RING-TYPE E3 UBIQUITIN TRANSFERASE"/>
    <property type="match status" value="1"/>
</dbReference>
<dbReference type="Gene3D" id="1.25.10.10">
    <property type="entry name" value="Leucine-rich Repeat Variant"/>
    <property type="match status" value="3"/>
</dbReference>
<comment type="catalytic activity">
    <reaction evidence="1">
        <text>S-ubiquitinyl-[E2 ubiquitin-conjugating enzyme]-L-cysteine + [acceptor protein]-L-lysine = [E2 ubiquitin-conjugating enzyme]-L-cysteine + N(6)-ubiquitinyl-[acceptor protein]-L-lysine.</text>
        <dbReference type="EC" id="2.3.2.27"/>
    </reaction>
</comment>
<dbReference type="InterPro" id="IPR003613">
    <property type="entry name" value="Ubox_domain"/>
</dbReference>
<dbReference type="EC" id="2.3.2.27" evidence="3"/>
<dbReference type="OMA" id="NEPMNSK"/>
<dbReference type="InterPro" id="IPR052608">
    <property type="entry name" value="U-box_domain_protein"/>
</dbReference>
<dbReference type="GO" id="GO:0016567">
    <property type="term" value="P:protein ubiquitination"/>
    <property type="evidence" value="ECO:0007669"/>
    <property type="project" value="UniProtKB-UniPathway"/>
</dbReference>
<reference evidence="9" key="1">
    <citation type="submission" date="2021-01" db="UniProtKB">
        <authorList>
            <consortium name="EnsemblPlants"/>
        </authorList>
    </citation>
    <scope>IDENTIFICATION</scope>
</reference>
<evidence type="ECO:0000259" key="8">
    <source>
        <dbReference type="PROSITE" id="PS51698"/>
    </source>
</evidence>
<keyword evidence="4" id="KW-0808">Transferase</keyword>
<dbReference type="InterPro" id="IPR013083">
    <property type="entry name" value="Znf_RING/FYVE/PHD"/>
</dbReference>
<dbReference type="Proteomes" id="UP000594263">
    <property type="component" value="Unplaced"/>
</dbReference>
<dbReference type="InterPro" id="IPR000225">
    <property type="entry name" value="Armadillo"/>
</dbReference>
<evidence type="ECO:0000256" key="3">
    <source>
        <dbReference type="ARBA" id="ARBA00012483"/>
    </source>
</evidence>
<dbReference type="UniPathway" id="UPA00143"/>
<dbReference type="PROSITE" id="PS51698">
    <property type="entry name" value="U_BOX"/>
    <property type="match status" value="1"/>
</dbReference>
<keyword evidence="10" id="KW-1185">Reference proteome</keyword>
<evidence type="ECO:0000256" key="4">
    <source>
        <dbReference type="ARBA" id="ARBA00022679"/>
    </source>
</evidence>
<evidence type="ECO:0000313" key="9">
    <source>
        <dbReference type="EnsemblPlants" id="Kaladp0061s0143.1.v1.1"/>
    </source>
</evidence>
<dbReference type="Gene3D" id="3.30.40.10">
    <property type="entry name" value="Zinc/RING finger domain, C3HC4 (zinc finger)"/>
    <property type="match status" value="1"/>
</dbReference>
<dbReference type="SMART" id="SM00185">
    <property type="entry name" value="ARM"/>
    <property type="match status" value="5"/>
</dbReference>
<sequence>MNQNQAVLAAAPLLASIAEALVSVEQMKVKKDAFVGIGCYLYRGSLAIMELQALEHDPAGTVEVFQSLSNGVNLAKEVITKCQKLERSVTESELDSSVRLLELVVSQMGGKLASVPSAAYGDEKYAEIAVQSISKEMKSVQSGLFLDTNLVTGEEFETGGYLKEKDLDEAPAVKGADLYSVDFEDLSEACSPSSSSVRNFDDLSIGSSASSLRLGQYVEPLYDAFFCPLTKNVMEEPVTIESGVTYERRAIESWFKRFEGLRAICCPATGQILKNKSLSVNVALKTTIEEWKKRDDAARIRLSRAALSLASSESMVLEALQNLQTICHNKAPNKQKIRENGMIPLLIKFLQYKNSRVRCATLQILQELAEEDQESKALIGAPGNISKIVKLILSNHQPIRHGALLLLFELSFSRSLCDGIGSVTGGILMLITARCNQANDAFASHTANQILRNLGRSSHNVKLMAENGYLDPLLDHLTEGDDESKMEMASYLGEIILSHENKCYVAQRASPALIKMIRHGGSLNRTAAFKALQQISTYQISSRVLVETGVVQTMAEEILNRNIHNEPVDLRREATGILAAILESGVELENLQVNDQGHTMASDYVVFSIICLIKNSTPDEVNLNLIRILLCLANSSKIMNTIVSAIDETETCYILIGFINYPNEQTAIAAIKLLIKLAPRLGHTLVDKLLKTKGQPEGLIKIPEDQAVITELHSVAANLLAKLPPQNLTLNLALLSFDAAGKVLQLIAQVRSRGMRRSRHAESYLEGLVGILVRFTATLYDPQMLFLARNHNLASAFTELLLDKSSDEVQRLSLIGLENLSSESCILSKPPQAMSPRMKKTSYLLNILKCRLRSPSKKPVPFCPVHKGICSAQETFCLVEAKAVEKMLACLDHGNAEVVEAALSAIQTLLSDKVDSDKSITLLSSFDATHHLLKAVKEHKQDSLWQKAFWVLEKFLSNGKDESVSDISQDRWLHATLVNAYHSGNGNARQIAERLLQHMNKIPEIVSGTYTF</sequence>
<keyword evidence="5" id="KW-0677">Repeat</keyword>
<dbReference type="Gramene" id="Kaladp0061s0143.1.v1.1">
    <property type="protein sequence ID" value="Kaladp0061s0143.1.v1.1"/>
    <property type="gene ID" value="Kaladp0061s0143.v1.1"/>
</dbReference>
<evidence type="ECO:0000256" key="5">
    <source>
        <dbReference type="ARBA" id="ARBA00022737"/>
    </source>
</evidence>
<dbReference type="InterPro" id="IPR016024">
    <property type="entry name" value="ARM-type_fold"/>
</dbReference>
<evidence type="ECO:0000256" key="1">
    <source>
        <dbReference type="ARBA" id="ARBA00000900"/>
    </source>
</evidence>
<accession>A0A7N0UDT8</accession>
<dbReference type="SUPFAM" id="SSF57850">
    <property type="entry name" value="RING/U-box"/>
    <property type="match status" value="1"/>
</dbReference>
<dbReference type="AlphaFoldDB" id="A0A7N0UDT8"/>
<feature type="signal peptide" evidence="7">
    <location>
        <begin position="1"/>
        <end position="20"/>
    </location>
</feature>
<protein>
    <recommendedName>
        <fullName evidence="3">RING-type E3 ubiquitin transferase</fullName>
        <ecNumber evidence="3">2.3.2.27</ecNumber>
    </recommendedName>
</protein>
<dbReference type="EnsemblPlants" id="Kaladp0061s0143.1.v1.1">
    <property type="protein sequence ID" value="Kaladp0061s0143.1.v1.1"/>
    <property type="gene ID" value="Kaladp0061s0143.v1.1"/>
</dbReference>
<evidence type="ECO:0000256" key="7">
    <source>
        <dbReference type="SAM" id="SignalP"/>
    </source>
</evidence>
<dbReference type="GO" id="GO:0061630">
    <property type="term" value="F:ubiquitin protein ligase activity"/>
    <property type="evidence" value="ECO:0007669"/>
    <property type="project" value="UniProtKB-EC"/>
</dbReference>
<proteinExistence type="predicted"/>
<dbReference type="SUPFAM" id="SSF48371">
    <property type="entry name" value="ARM repeat"/>
    <property type="match status" value="2"/>
</dbReference>
<keyword evidence="7" id="KW-0732">Signal</keyword>
<dbReference type="SMART" id="SM00504">
    <property type="entry name" value="Ubox"/>
    <property type="match status" value="1"/>
</dbReference>
<dbReference type="CDD" id="cd16664">
    <property type="entry name" value="RING-Ubox_PUB"/>
    <property type="match status" value="1"/>
</dbReference>
<evidence type="ECO:0000256" key="2">
    <source>
        <dbReference type="ARBA" id="ARBA00004906"/>
    </source>
</evidence>
<feature type="domain" description="U-box" evidence="8">
    <location>
        <begin position="220"/>
        <end position="298"/>
    </location>
</feature>
<evidence type="ECO:0000256" key="6">
    <source>
        <dbReference type="PROSITE-ProRule" id="PRU00259"/>
    </source>
</evidence>
<dbReference type="PROSITE" id="PS50176">
    <property type="entry name" value="ARM_REPEAT"/>
    <property type="match status" value="1"/>
</dbReference>
<dbReference type="InterPro" id="IPR011989">
    <property type="entry name" value="ARM-like"/>
</dbReference>
<dbReference type="Pfam" id="PF04564">
    <property type="entry name" value="U-box"/>
    <property type="match status" value="1"/>
</dbReference>
<name>A0A7N0UDT8_KALFE</name>